<reference evidence="2 3" key="1">
    <citation type="journal article" date="2019" name="Int. J. Syst. Evol. Microbiol.">
        <title>The Global Catalogue of Microorganisms (GCM) 10K type strain sequencing project: providing services to taxonomists for standard genome sequencing and annotation.</title>
        <authorList>
            <consortium name="The Broad Institute Genomics Platform"/>
            <consortium name="The Broad Institute Genome Sequencing Center for Infectious Disease"/>
            <person name="Wu L."/>
            <person name="Ma J."/>
        </authorList>
    </citation>
    <scope>NUCLEOTIDE SEQUENCE [LARGE SCALE GENOMIC DNA]</scope>
    <source>
        <strain evidence="2 3">Y73</strain>
    </source>
</reference>
<dbReference type="InterPro" id="IPR002716">
    <property type="entry name" value="PIN_dom"/>
</dbReference>
<protein>
    <submittedName>
        <fullName evidence="2">Type II toxin-antitoxin system VapC family toxin</fullName>
    </submittedName>
</protein>
<dbReference type="SUPFAM" id="SSF88723">
    <property type="entry name" value="PIN domain-like"/>
    <property type="match status" value="1"/>
</dbReference>
<comment type="caution">
    <text evidence="2">The sequence shown here is derived from an EMBL/GenBank/DDBJ whole genome shotgun (WGS) entry which is preliminary data.</text>
</comment>
<sequence>MPAVCLDANIVLAAQNSNAKRHNTATAIFSGIDNGDLPRARLVNYIVPEILHPLQKRISKAAASETLDRLQASRGFEFVHVSKGTHLHGEQLFRMYEASSGPEWVDSILAAYMQSEDIEYIYSFDNDFDTFDGVTRLTTATNPFTPE</sequence>
<dbReference type="InterPro" id="IPR029060">
    <property type="entry name" value="PIN-like_dom_sf"/>
</dbReference>
<dbReference type="PANTHER" id="PTHR42188">
    <property type="entry name" value="23S RRNA-SPECIFIC ENDONUCLEASE VAPC20"/>
    <property type="match status" value="1"/>
</dbReference>
<gene>
    <name evidence="2" type="ORF">ACFQEY_03885</name>
</gene>
<keyword evidence="3" id="KW-1185">Reference proteome</keyword>
<dbReference type="InterPro" id="IPR039018">
    <property type="entry name" value="VapC20-like"/>
</dbReference>
<evidence type="ECO:0000313" key="2">
    <source>
        <dbReference type="EMBL" id="MFC6888195.1"/>
    </source>
</evidence>
<organism evidence="2 3">
    <name type="scientific">Halorubrum trueperi</name>
    <dbReference type="NCBI Taxonomy" id="2004704"/>
    <lineage>
        <taxon>Archaea</taxon>
        <taxon>Methanobacteriati</taxon>
        <taxon>Methanobacteriota</taxon>
        <taxon>Stenosarchaea group</taxon>
        <taxon>Halobacteria</taxon>
        <taxon>Halobacteriales</taxon>
        <taxon>Haloferacaceae</taxon>
        <taxon>Halorubrum</taxon>
    </lineage>
</organism>
<evidence type="ECO:0000259" key="1">
    <source>
        <dbReference type="Pfam" id="PF01850"/>
    </source>
</evidence>
<feature type="domain" description="PIN" evidence="1">
    <location>
        <begin position="4"/>
        <end position="132"/>
    </location>
</feature>
<dbReference type="EMBL" id="JBHSXI010000001">
    <property type="protein sequence ID" value="MFC6888195.1"/>
    <property type="molecule type" value="Genomic_DNA"/>
</dbReference>
<dbReference type="PANTHER" id="PTHR42188:SF1">
    <property type="entry name" value="23S RRNA-SPECIFIC ENDONUCLEASE VAPC20"/>
    <property type="match status" value="1"/>
</dbReference>
<dbReference type="AlphaFoldDB" id="A0ABD5UIA4"/>
<accession>A0ABD5UIA4</accession>
<dbReference type="Proteomes" id="UP001596333">
    <property type="component" value="Unassembled WGS sequence"/>
</dbReference>
<dbReference type="Pfam" id="PF01850">
    <property type="entry name" value="PIN"/>
    <property type="match status" value="1"/>
</dbReference>
<name>A0ABD5UIA4_9EURY</name>
<evidence type="ECO:0000313" key="3">
    <source>
        <dbReference type="Proteomes" id="UP001596333"/>
    </source>
</evidence>
<dbReference type="Gene3D" id="3.40.50.1010">
    <property type="entry name" value="5'-nuclease"/>
    <property type="match status" value="1"/>
</dbReference>
<proteinExistence type="predicted"/>
<dbReference type="RefSeq" id="WP_379764960.1">
    <property type="nucleotide sequence ID" value="NZ_JBHSXI010000001.1"/>
</dbReference>